<keyword evidence="3" id="KW-1185">Reference proteome</keyword>
<proteinExistence type="predicted"/>
<accession>A0ABT6X137</accession>
<keyword evidence="1" id="KW-0472">Membrane</keyword>
<comment type="caution">
    <text evidence="2">The sequence shown here is derived from an EMBL/GenBank/DDBJ whole genome shotgun (WGS) entry which is preliminary data.</text>
</comment>
<evidence type="ECO:0000313" key="2">
    <source>
        <dbReference type="EMBL" id="MDI6105561.1"/>
    </source>
</evidence>
<sequence>MADEETYGESSNWPFESKLGNAAAVGMVVPLGATAAPVAIARGLYTAARGRGFEAGWEAHFEWCGERIVAAGEWIDEHPEEAKENLKKAGKEVISWIGPIVLGRWFGGKK</sequence>
<reference evidence="2 3" key="1">
    <citation type="submission" date="2023-05" db="EMBL/GenBank/DDBJ databases">
        <title>Actinoplanes sp. NEAU-A12 genome sequencing.</title>
        <authorList>
            <person name="Wang Z.-S."/>
        </authorList>
    </citation>
    <scope>NUCLEOTIDE SEQUENCE [LARGE SCALE GENOMIC DNA]</scope>
    <source>
        <strain evidence="2 3">NEAU-A12</strain>
    </source>
</reference>
<feature type="transmembrane region" description="Helical" evidence="1">
    <location>
        <begin position="20"/>
        <end position="41"/>
    </location>
</feature>
<dbReference type="RefSeq" id="WP_282767028.1">
    <property type="nucleotide sequence ID" value="NZ_JASCTH010000048.1"/>
</dbReference>
<evidence type="ECO:0000313" key="3">
    <source>
        <dbReference type="Proteomes" id="UP001241758"/>
    </source>
</evidence>
<protein>
    <submittedName>
        <fullName evidence="2">Uncharacterized protein</fullName>
    </submittedName>
</protein>
<evidence type="ECO:0000256" key="1">
    <source>
        <dbReference type="SAM" id="Phobius"/>
    </source>
</evidence>
<name>A0ABT6X137_9ACTN</name>
<organism evidence="2 3">
    <name type="scientific">Actinoplanes sandaracinus</name>
    <dbReference type="NCBI Taxonomy" id="3045177"/>
    <lineage>
        <taxon>Bacteria</taxon>
        <taxon>Bacillati</taxon>
        <taxon>Actinomycetota</taxon>
        <taxon>Actinomycetes</taxon>
        <taxon>Micromonosporales</taxon>
        <taxon>Micromonosporaceae</taxon>
        <taxon>Actinoplanes</taxon>
    </lineage>
</organism>
<dbReference type="EMBL" id="JASCTH010000048">
    <property type="protein sequence ID" value="MDI6105561.1"/>
    <property type="molecule type" value="Genomic_DNA"/>
</dbReference>
<dbReference type="Proteomes" id="UP001241758">
    <property type="component" value="Unassembled WGS sequence"/>
</dbReference>
<keyword evidence="1" id="KW-0812">Transmembrane</keyword>
<gene>
    <name evidence="2" type="ORF">QLQ12_43965</name>
</gene>
<keyword evidence="1" id="KW-1133">Transmembrane helix</keyword>